<accession>A0A7S3LIX4</accession>
<dbReference type="AlphaFoldDB" id="A0A7S3LIX4"/>
<dbReference type="SUPFAM" id="SSF88723">
    <property type="entry name" value="PIN domain-like"/>
    <property type="match status" value="1"/>
</dbReference>
<feature type="region of interest" description="Disordered" evidence="1">
    <location>
        <begin position="1"/>
        <end position="34"/>
    </location>
</feature>
<dbReference type="Pfam" id="PF00867">
    <property type="entry name" value="XPG_I"/>
    <property type="match status" value="1"/>
</dbReference>
<evidence type="ECO:0000313" key="3">
    <source>
        <dbReference type="EMBL" id="CAE0431433.1"/>
    </source>
</evidence>
<dbReference type="InterPro" id="IPR006084">
    <property type="entry name" value="XPG/Rad2"/>
</dbReference>
<dbReference type="InterPro" id="IPR029060">
    <property type="entry name" value="PIN-like_dom_sf"/>
</dbReference>
<gene>
    <name evidence="3" type="ORF">ASTO00021_LOCUS1770</name>
</gene>
<dbReference type="GO" id="GO:0017108">
    <property type="term" value="F:5'-flap endonuclease activity"/>
    <property type="evidence" value="ECO:0007669"/>
    <property type="project" value="TreeGrafter"/>
</dbReference>
<feature type="compositionally biased region" description="Basic and acidic residues" evidence="1">
    <location>
        <begin position="11"/>
        <end position="25"/>
    </location>
</feature>
<dbReference type="EMBL" id="HBIN01002652">
    <property type="protein sequence ID" value="CAE0431433.1"/>
    <property type="molecule type" value="Transcribed_RNA"/>
</dbReference>
<evidence type="ECO:0000256" key="1">
    <source>
        <dbReference type="SAM" id="MobiDB-lite"/>
    </source>
</evidence>
<evidence type="ECO:0000259" key="2">
    <source>
        <dbReference type="Pfam" id="PF00867"/>
    </source>
</evidence>
<dbReference type="PANTHER" id="PTHR11081:SF59">
    <property type="entry name" value="FI23547P1"/>
    <property type="match status" value="1"/>
</dbReference>
<feature type="domain" description="XPG-I" evidence="2">
    <location>
        <begin position="191"/>
        <end position="267"/>
    </location>
</feature>
<dbReference type="PRINTS" id="PR00853">
    <property type="entry name" value="XPGRADSUPER"/>
</dbReference>
<dbReference type="PANTHER" id="PTHR11081">
    <property type="entry name" value="FLAP ENDONUCLEASE FAMILY MEMBER"/>
    <property type="match status" value="1"/>
</dbReference>
<reference evidence="3" key="1">
    <citation type="submission" date="2021-01" db="EMBL/GenBank/DDBJ databases">
        <authorList>
            <person name="Corre E."/>
            <person name="Pelletier E."/>
            <person name="Niang G."/>
            <person name="Scheremetjew M."/>
            <person name="Finn R."/>
            <person name="Kale V."/>
            <person name="Holt S."/>
            <person name="Cochrane G."/>
            <person name="Meng A."/>
            <person name="Brown T."/>
            <person name="Cohen L."/>
        </authorList>
    </citation>
    <scope>NUCLEOTIDE SEQUENCE</scope>
    <source>
        <strain evidence="3">GSBS06</strain>
    </source>
</reference>
<protein>
    <recommendedName>
        <fullName evidence="2">XPG-I domain-containing protein</fullName>
    </recommendedName>
</protein>
<sequence>MAPSSIGNITGDDRSFFEEENVRNDDENDDEYDDGAELETTCEDFDIDLRGKTVGVDVATYVFPLTKLKSSFSLQFLTSKGPNTFVAERVSTVFLVFDGIAYEPKKHVSIARRKPRNEAKDQLEKMKEKFRALGTGNFGVGKKENAETLQHMHTLHGDLMKVAAAPDECIMTSVKDYALHKYGKNKIKIRILPFEADSQLVSLQKERVINYILSTDSDIIAVGAEHVIYRFNGKTLNGLYLTQKYCLNLLRQQLKLADEHYITPELLYMFSTILGTDYVPRVNGFGIETAKKIIRSVFLEGMDNDLGEYGKPLLLQGHQKSKEFIKNLWSEGFNAGWFHPVFKGKDLIKVNTLHDPFVSGVPCYKAVSTAMKISDPQKVFFDEAREKKYSPDEFLFWGSDNDFTTTPIYMIPSELLLRMIPSELLLQWCTKRDLNVPGNVKRSALEVISLNIFCFVALARNGGLVIQ</sequence>
<organism evidence="3">
    <name type="scientific">Aplanochytrium stocchinoi</name>
    <dbReference type="NCBI Taxonomy" id="215587"/>
    <lineage>
        <taxon>Eukaryota</taxon>
        <taxon>Sar</taxon>
        <taxon>Stramenopiles</taxon>
        <taxon>Bigyra</taxon>
        <taxon>Labyrinthulomycetes</taxon>
        <taxon>Thraustochytrida</taxon>
        <taxon>Thraustochytriidae</taxon>
        <taxon>Aplanochytrium</taxon>
    </lineage>
</organism>
<dbReference type="InterPro" id="IPR006086">
    <property type="entry name" value="XPG-I_dom"/>
</dbReference>
<proteinExistence type="predicted"/>
<name>A0A7S3LIX4_9STRA</name>
<dbReference type="Gene3D" id="3.40.50.1010">
    <property type="entry name" value="5'-nuclease"/>
    <property type="match status" value="1"/>
</dbReference>